<evidence type="ECO:0000313" key="5">
    <source>
        <dbReference type="EMBL" id="MFC6333176.1"/>
    </source>
</evidence>
<sequence>MKIITIVGNPKPLSKTYHIAEQAAAALSNLLSLHSDEPIENEMIELAHIGTGLVQWDQQVIAPLVEKIDQASYIVVASPTYKASYTGLLKLFLDILPMKALQHKLVLPIMIGAGDSHRLAVEYQLKPVLSELGATFISQGLYMLESKAEHCEEELRQWLTSNELAVKAFL</sequence>
<comment type="caution">
    <text evidence="5">The sequence shown here is derived from an EMBL/GenBank/DDBJ whole genome shotgun (WGS) entry which is preliminary data.</text>
</comment>
<dbReference type="InterPro" id="IPR051814">
    <property type="entry name" value="NAD(P)H-dep_FMN_reductase"/>
</dbReference>
<gene>
    <name evidence="5" type="ORF">ACFP56_11125</name>
</gene>
<keyword evidence="6" id="KW-1185">Reference proteome</keyword>
<evidence type="ECO:0000256" key="1">
    <source>
        <dbReference type="ARBA" id="ARBA00022630"/>
    </source>
</evidence>
<dbReference type="InterPro" id="IPR005025">
    <property type="entry name" value="FMN_Rdtase-like_dom"/>
</dbReference>
<dbReference type="RefSeq" id="WP_379234357.1">
    <property type="nucleotide sequence ID" value="NZ_JBHSTE010000003.1"/>
</dbReference>
<keyword evidence="2" id="KW-0288">FMN</keyword>
<organism evidence="5 6">
    <name type="scientific">Paenibacillus septentrionalis</name>
    <dbReference type="NCBI Taxonomy" id="429342"/>
    <lineage>
        <taxon>Bacteria</taxon>
        <taxon>Bacillati</taxon>
        <taxon>Bacillota</taxon>
        <taxon>Bacilli</taxon>
        <taxon>Bacillales</taxon>
        <taxon>Paenibacillaceae</taxon>
        <taxon>Paenibacillus</taxon>
    </lineage>
</organism>
<dbReference type="Gene3D" id="3.40.50.360">
    <property type="match status" value="1"/>
</dbReference>
<evidence type="ECO:0000259" key="4">
    <source>
        <dbReference type="Pfam" id="PF03358"/>
    </source>
</evidence>
<evidence type="ECO:0000313" key="6">
    <source>
        <dbReference type="Proteomes" id="UP001596233"/>
    </source>
</evidence>
<keyword evidence="1" id="KW-0285">Flavoprotein</keyword>
<feature type="domain" description="NADPH-dependent FMN reductase-like" evidence="4">
    <location>
        <begin position="1"/>
        <end position="147"/>
    </location>
</feature>
<evidence type="ECO:0000256" key="2">
    <source>
        <dbReference type="ARBA" id="ARBA00022643"/>
    </source>
</evidence>
<name>A0ABW1V6Y6_9BACL</name>
<dbReference type="PANTHER" id="PTHR43408:SF1">
    <property type="entry name" value="FMN REDUCTASE (NADPH)"/>
    <property type="match status" value="1"/>
</dbReference>
<dbReference type="Proteomes" id="UP001596233">
    <property type="component" value="Unassembled WGS sequence"/>
</dbReference>
<dbReference type="PANTHER" id="PTHR43408">
    <property type="entry name" value="FMN REDUCTASE (NADPH)"/>
    <property type="match status" value="1"/>
</dbReference>
<dbReference type="Pfam" id="PF03358">
    <property type="entry name" value="FMN_red"/>
    <property type="match status" value="1"/>
</dbReference>
<reference evidence="6" key="1">
    <citation type="journal article" date="2019" name="Int. J. Syst. Evol. Microbiol.">
        <title>The Global Catalogue of Microorganisms (GCM) 10K type strain sequencing project: providing services to taxonomists for standard genome sequencing and annotation.</title>
        <authorList>
            <consortium name="The Broad Institute Genomics Platform"/>
            <consortium name="The Broad Institute Genome Sequencing Center for Infectious Disease"/>
            <person name="Wu L."/>
            <person name="Ma J."/>
        </authorList>
    </citation>
    <scope>NUCLEOTIDE SEQUENCE [LARGE SCALE GENOMIC DNA]</scope>
    <source>
        <strain evidence="6">PCU 280</strain>
    </source>
</reference>
<dbReference type="EMBL" id="JBHSTE010000003">
    <property type="protein sequence ID" value="MFC6333176.1"/>
    <property type="molecule type" value="Genomic_DNA"/>
</dbReference>
<protein>
    <submittedName>
        <fullName evidence="5">NAD(P)H-dependent oxidoreductase</fullName>
    </submittedName>
</protein>
<accession>A0ABW1V6Y6</accession>
<proteinExistence type="predicted"/>
<dbReference type="InterPro" id="IPR029039">
    <property type="entry name" value="Flavoprotein-like_sf"/>
</dbReference>
<keyword evidence="3" id="KW-0560">Oxidoreductase</keyword>
<evidence type="ECO:0000256" key="3">
    <source>
        <dbReference type="ARBA" id="ARBA00023002"/>
    </source>
</evidence>
<dbReference type="SUPFAM" id="SSF52218">
    <property type="entry name" value="Flavoproteins"/>
    <property type="match status" value="1"/>
</dbReference>